<evidence type="ECO:0000313" key="2">
    <source>
        <dbReference type="EMBL" id="KAK3772373.1"/>
    </source>
</evidence>
<proteinExistence type="predicted"/>
<organism evidence="2 3">
    <name type="scientific">Elysia crispata</name>
    <name type="common">lettuce slug</name>
    <dbReference type="NCBI Taxonomy" id="231223"/>
    <lineage>
        <taxon>Eukaryota</taxon>
        <taxon>Metazoa</taxon>
        <taxon>Spiralia</taxon>
        <taxon>Lophotrochozoa</taxon>
        <taxon>Mollusca</taxon>
        <taxon>Gastropoda</taxon>
        <taxon>Heterobranchia</taxon>
        <taxon>Euthyneura</taxon>
        <taxon>Panpulmonata</taxon>
        <taxon>Sacoglossa</taxon>
        <taxon>Placobranchoidea</taxon>
        <taxon>Plakobranchidae</taxon>
        <taxon>Elysia</taxon>
    </lineage>
</organism>
<dbReference type="EMBL" id="JAWDGP010003624">
    <property type="protein sequence ID" value="KAK3772373.1"/>
    <property type="molecule type" value="Genomic_DNA"/>
</dbReference>
<sequence>MIFLTRSGVGSFCFLLDLAFFLRFPNSALTFALYPLNLDPVTNNYDLSSSLNPPQETSLGINTLLCTSLSWRCVVRETSLDWSVYSWRL</sequence>
<name>A0AAE0ZMV4_9GAST</name>
<comment type="caution">
    <text evidence="2">The sequence shown here is derived from an EMBL/GenBank/DDBJ whole genome shotgun (WGS) entry which is preliminary data.</text>
</comment>
<gene>
    <name evidence="2" type="ORF">RRG08_031397</name>
</gene>
<feature type="chain" id="PRO_5042084747" description="Secreted protein" evidence="1">
    <location>
        <begin position="31"/>
        <end position="89"/>
    </location>
</feature>
<protein>
    <recommendedName>
        <fullName evidence="4">Secreted protein</fullName>
    </recommendedName>
</protein>
<feature type="signal peptide" evidence="1">
    <location>
        <begin position="1"/>
        <end position="30"/>
    </location>
</feature>
<evidence type="ECO:0000256" key="1">
    <source>
        <dbReference type="SAM" id="SignalP"/>
    </source>
</evidence>
<evidence type="ECO:0000313" key="3">
    <source>
        <dbReference type="Proteomes" id="UP001283361"/>
    </source>
</evidence>
<keyword evidence="3" id="KW-1185">Reference proteome</keyword>
<dbReference type="Proteomes" id="UP001283361">
    <property type="component" value="Unassembled WGS sequence"/>
</dbReference>
<dbReference type="AlphaFoldDB" id="A0AAE0ZMV4"/>
<evidence type="ECO:0008006" key="4">
    <source>
        <dbReference type="Google" id="ProtNLM"/>
    </source>
</evidence>
<reference evidence="2" key="1">
    <citation type="journal article" date="2023" name="G3 (Bethesda)">
        <title>A reference genome for the long-term kleptoplast-retaining sea slug Elysia crispata morphotype clarki.</title>
        <authorList>
            <person name="Eastman K.E."/>
            <person name="Pendleton A.L."/>
            <person name="Shaikh M.A."/>
            <person name="Suttiyut T."/>
            <person name="Ogas R."/>
            <person name="Tomko P."/>
            <person name="Gavelis G."/>
            <person name="Widhalm J.R."/>
            <person name="Wisecaver J.H."/>
        </authorList>
    </citation>
    <scope>NUCLEOTIDE SEQUENCE</scope>
    <source>
        <strain evidence="2">ECLA1</strain>
    </source>
</reference>
<keyword evidence="1" id="KW-0732">Signal</keyword>
<accession>A0AAE0ZMV4</accession>